<feature type="region of interest" description="Disordered" evidence="1">
    <location>
        <begin position="16"/>
        <end position="36"/>
    </location>
</feature>
<comment type="caution">
    <text evidence="2">The sequence shown here is derived from an EMBL/GenBank/DDBJ whole genome shotgun (WGS) entry which is preliminary data.</text>
</comment>
<reference evidence="2 3" key="1">
    <citation type="submission" date="2016-01" db="EMBL/GenBank/DDBJ databases">
        <title>Genome sequence of Clostridium neopropionicum X4, DSM-3847.</title>
        <authorList>
            <person name="Poehlein A."/>
            <person name="Beck M.H."/>
            <person name="Bengelsdorf F.R."/>
            <person name="Daniel R."/>
            <person name="Duerre P."/>
        </authorList>
    </citation>
    <scope>NUCLEOTIDE SEQUENCE [LARGE SCALE GENOMIC DNA]</scope>
    <source>
        <strain evidence="2 3">DSM-3847</strain>
    </source>
</reference>
<name>A0A136WEB3_9FIRM</name>
<keyword evidence="3" id="KW-1185">Reference proteome</keyword>
<protein>
    <submittedName>
        <fullName evidence="2">Uncharacterized protein</fullName>
    </submittedName>
</protein>
<organism evidence="2 3">
    <name type="scientific">Anaerotignum neopropionicum</name>
    <dbReference type="NCBI Taxonomy" id="36847"/>
    <lineage>
        <taxon>Bacteria</taxon>
        <taxon>Bacillati</taxon>
        <taxon>Bacillota</taxon>
        <taxon>Clostridia</taxon>
        <taxon>Lachnospirales</taxon>
        <taxon>Anaerotignaceae</taxon>
        <taxon>Anaerotignum</taxon>
    </lineage>
</organism>
<dbReference type="RefSeq" id="WP_157723540.1">
    <property type="nucleotide sequence ID" value="NZ_LRVM01000005.1"/>
</dbReference>
<gene>
    <name evidence="2" type="ORF">CLNEO_18910</name>
</gene>
<dbReference type="Proteomes" id="UP000070539">
    <property type="component" value="Unassembled WGS sequence"/>
</dbReference>
<proteinExistence type="predicted"/>
<sequence>MEQRRKRCHHTMMVLGNKISDPTPEGFGNQRNRQKYPPQSVYKVKTLMALPSNTHKGFTLDPSETA</sequence>
<dbReference type="AlphaFoldDB" id="A0A136WEB3"/>
<evidence type="ECO:0000313" key="3">
    <source>
        <dbReference type="Proteomes" id="UP000070539"/>
    </source>
</evidence>
<accession>A0A136WEB3</accession>
<evidence type="ECO:0000256" key="1">
    <source>
        <dbReference type="SAM" id="MobiDB-lite"/>
    </source>
</evidence>
<evidence type="ECO:0000313" key="2">
    <source>
        <dbReference type="EMBL" id="KXL52868.1"/>
    </source>
</evidence>
<dbReference type="EMBL" id="LRVM01000005">
    <property type="protein sequence ID" value="KXL52868.1"/>
    <property type="molecule type" value="Genomic_DNA"/>
</dbReference>